<dbReference type="AlphaFoldDB" id="A0ABD2MB39"/>
<feature type="region of interest" description="Disordered" evidence="1">
    <location>
        <begin position="1"/>
        <end position="44"/>
    </location>
</feature>
<evidence type="ECO:0000313" key="3">
    <source>
        <dbReference type="Proteomes" id="UP001620626"/>
    </source>
</evidence>
<feature type="compositionally biased region" description="Polar residues" evidence="1">
    <location>
        <begin position="10"/>
        <end position="28"/>
    </location>
</feature>
<evidence type="ECO:0000256" key="1">
    <source>
        <dbReference type="SAM" id="MobiDB-lite"/>
    </source>
</evidence>
<reference evidence="2 3" key="1">
    <citation type="submission" date="2024-10" db="EMBL/GenBank/DDBJ databases">
        <authorList>
            <person name="Kim D."/>
        </authorList>
    </citation>
    <scope>NUCLEOTIDE SEQUENCE [LARGE SCALE GENOMIC DNA]</scope>
    <source>
        <strain evidence="2">BH-2024</strain>
    </source>
</reference>
<keyword evidence="3" id="KW-1185">Reference proteome</keyword>
<organism evidence="2 3">
    <name type="scientific">Heterodera trifolii</name>
    <dbReference type="NCBI Taxonomy" id="157864"/>
    <lineage>
        <taxon>Eukaryota</taxon>
        <taxon>Metazoa</taxon>
        <taxon>Ecdysozoa</taxon>
        <taxon>Nematoda</taxon>
        <taxon>Chromadorea</taxon>
        <taxon>Rhabditida</taxon>
        <taxon>Tylenchina</taxon>
        <taxon>Tylenchomorpha</taxon>
        <taxon>Tylenchoidea</taxon>
        <taxon>Heteroderidae</taxon>
        <taxon>Heteroderinae</taxon>
        <taxon>Heterodera</taxon>
    </lineage>
</organism>
<dbReference type="Proteomes" id="UP001620626">
    <property type="component" value="Unassembled WGS sequence"/>
</dbReference>
<gene>
    <name evidence="2" type="ORF">niasHT_001579</name>
</gene>
<proteinExistence type="predicted"/>
<name>A0ABD2MB39_9BILA</name>
<accession>A0ABD2MB39</accession>
<sequence>MNGCAEKGSASVSVLSRTGDTANATKQLRQQHHQSESEQLRFQRPAAKNAVAHLTCRVIGAIGRTHQIKF</sequence>
<protein>
    <submittedName>
        <fullName evidence="2">Uncharacterized protein</fullName>
    </submittedName>
</protein>
<dbReference type="EMBL" id="JBICBT010000064">
    <property type="protein sequence ID" value="KAL3124742.1"/>
    <property type="molecule type" value="Genomic_DNA"/>
</dbReference>
<evidence type="ECO:0000313" key="2">
    <source>
        <dbReference type="EMBL" id="KAL3124742.1"/>
    </source>
</evidence>
<comment type="caution">
    <text evidence="2">The sequence shown here is derived from an EMBL/GenBank/DDBJ whole genome shotgun (WGS) entry which is preliminary data.</text>
</comment>